<evidence type="ECO:0000256" key="1">
    <source>
        <dbReference type="SAM" id="MobiDB-lite"/>
    </source>
</evidence>
<organism evidence="2 3">
    <name type="scientific">Enhygromyxa salina</name>
    <dbReference type="NCBI Taxonomy" id="215803"/>
    <lineage>
        <taxon>Bacteria</taxon>
        <taxon>Pseudomonadati</taxon>
        <taxon>Myxococcota</taxon>
        <taxon>Polyangia</taxon>
        <taxon>Nannocystales</taxon>
        <taxon>Nannocystaceae</taxon>
        <taxon>Enhygromyxa</taxon>
    </lineage>
</organism>
<evidence type="ECO:0000313" key="3">
    <source>
        <dbReference type="Proteomes" id="UP000238823"/>
    </source>
</evidence>
<proteinExistence type="predicted"/>
<comment type="caution">
    <text evidence="2">The sequence shown here is derived from an EMBL/GenBank/DDBJ whole genome shotgun (WGS) entry which is preliminary data.</text>
</comment>
<sequence length="69" mass="7841">MLDLWRRPDGREPFERPCWQLELEYLVRDQATDGLSATPRHRPLPARSGSTPTEPGNPDAVGQTGRTRQ</sequence>
<dbReference type="Proteomes" id="UP000238823">
    <property type="component" value="Unassembled WGS sequence"/>
</dbReference>
<feature type="region of interest" description="Disordered" evidence="1">
    <location>
        <begin position="32"/>
        <end position="69"/>
    </location>
</feature>
<accession>A0A2S9YNG4</accession>
<dbReference type="AlphaFoldDB" id="A0A2S9YNG4"/>
<dbReference type="EMBL" id="PVNL01000071">
    <property type="protein sequence ID" value="PRQ06622.1"/>
    <property type="molecule type" value="Genomic_DNA"/>
</dbReference>
<protein>
    <submittedName>
        <fullName evidence="2">Uncharacterized protein</fullName>
    </submittedName>
</protein>
<evidence type="ECO:0000313" key="2">
    <source>
        <dbReference type="EMBL" id="PRQ06622.1"/>
    </source>
</evidence>
<reference evidence="2 3" key="1">
    <citation type="submission" date="2018-03" db="EMBL/GenBank/DDBJ databases">
        <title>Draft Genome Sequences of the Obligatory Marine Myxobacteria Enhygromyxa salina SWB007.</title>
        <authorList>
            <person name="Poehlein A."/>
            <person name="Moghaddam J.A."/>
            <person name="Harms H."/>
            <person name="Alanjari M."/>
            <person name="Koenig G.M."/>
            <person name="Daniel R."/>
            <person name="Schaeberle T.F."/>
        </authorList>
    </citation>
    <scope>NUCLEOTIDE SEQUENCE [LARGE SCALE GENOMIC DNA]</scope>
    <source>
        <strain evidence="2 3">SWB007</strain>
    </source>
</reference>
<dbReference type="RefSeq" id="WP_106090655.1">
    <property type="nucleotide sequence ID" value="NZ_PVNL01000071.1"/>
</dbReference>
<gene>
    <name evidence="2" type="ORF">ENSA7_36810</name>
</gene>
<name>A0A2S9YNG4_9BACT</name>